<proteinExistence type="predicted"/>
<dbReference type="RefSeq" id="WP_124539932.1">
    <property type="nucleotide sequence ID" value="NZ_QUSW01000002.1"/>
</dbReference>
<dbReference type="EMBL" id="QUSW01000002">
    <property type="protein sequence ID" value="RQP25025.1"/>
    <property type="molecule type" value="Genomic_DNA"/>
</dbReference>
<accession>A0A3N7K259</accession>
<sequence>MSSRTAWLTLAAALLCGCAQINWDRAVYEGMRESARQSANRPGAQATPDPKLPDYDKYEEERRRVRKAE</sequence>
<dbReference type="OrthoDB" id="9153926at2"/>
<evidence type="ECO:0000256" key="1">
    <source>
        <dbReference type="SAM" id="MobiDB-lite"/>
    </source>
</evidence>
<reference evidence="2 3" key="1">
    <citation type="submission" date="2018-08" db="EMBL/GenBank/DDBJ databases">
        <authorList>
            <person name="Khan S.A."/>
            <person name="Jeon C.O."/>
            <person name="Chun B.H."/>
            <person name="Jeong S.E."/>
        </authorList>
    </citation>
    <scope>NUCLEOTIDE SEQUENCE [LARGE SCALE GENOMIC DNA]</scope>
    <source>
        <strain evidence="2 3">S-16</strain>
    </source>
</reference>
<organism evidence="2 3">
    <name type="scientific">Piscinibacter terrae</name>
    <dbReference type="NCBI Taxonomy" id="2496871"/>
    <lineage>
        <taxon>Bacteria</taxon>
        <taxon>Pseudomonadati</taxon>
        <taxon>Pseudomonadota</taxon>
        <taxon>Betaproteobacteria</taxon>
        <taxon>Burkholderiales</taxon>
        <taxon>Sphaerotilaceae</taxon>
        <taxon>Piscinibacter</taxon>
    </lineage>
</organism>
<evidence type="ECO:0000313" key="2">
    <source>
        <dbReference type="EMBL" id="RQP25025.1"/>
    </source>
</evidence>
<comment type="caution">
    <text evidence="2">The sequence shown here is derived from an EMBL/GenBank/DDBJ whole genome shotgun (WGS) entry which is preliminary data.</text>
</comment>
<feature type="compositionally biased region" description="Basic and acidic residues" evidence="1">
    <location>
        <begin position="51"/>
        <end position="69"/>
    </location>
</feature>
<dbReference type="PROSITE" id="PS51257">
    <property type="entry name" value="PROKAR_LIPOPROTEIN"/>
    <property type="match status" value="1"/>
</dbReference>
<dbReference type="Proteomes" id="UP000267464">
    <property type="component" value="Unassembled WGS sequence"/>
</dbReference>
<gene>
    <name evidence="2" type="ORF">DZC73_09215</name>
</gene>
<protein>
    <recommendedName>
        <fullName evidence="4">Lipoprotein</fullName>
    </recommendedName>
</protein>
<feature type="region of interest" description="Disordered" evidence="1">
    <location>
        <begin position="32"/>
        <end position="69"/>
    </location>
</feature>
<evidence type="ECO:0008006" key="4">
    <source>
        <dbReference type="Google" id="ProtNLM"/>
    </source>
</evidence>
<evidence type="ECO:0000313" key="3">
    <source>
        <dbReference type="Proteomes" id="UP000267464"/>
    </source>
</evidence>
<reference evidence="2 3" key="2">
    <citation type="submission" date="2018-12" db="EMBL/GenBank/DDBJ databases">
        <title>Rhizobacter gummiphilus sp. nov., a rubber-degrading bacterium isolated from the soil of a botanical garden in Japan.</title>
        <authorList>
            <person name="Shunsuke S.S."/>
        </authorList>
    </citation>
    <scope>NUCLEOTIDE SEQUENCE [LARGE SCALE GENOMIC DNA]</scope>
    <source>
        <strain evidence="2 3">S-16</strain>
    </source>
</reference>
<keyword evidence="3" id="KW-1185">Reference proteome</keyword>
<name>A0A3N7K259_9BURK</name>
<dbReference type="AlphaFoldDB" id="A0A3N7K259"/>